<feature type="non-terminal residue" evidence="2">
    <location>
        <position position="1"/>
    </location>
</feature>
<feature type="region of interest" description="Disordered" evidence="1">
    <location>
        <begin position="1"/>
        <end position="76"/>
    </location>
</feature>
<reference evidence="2" key="1">
    <citation type="journal article" date="2019" name="Sci. Rep.">
        <title>Draft genome of Tanacetum cinerariifolium, the natural source of mosquito coil.</title>
        <authorList>
            <person name="Yamashiro T."/>
            <person name="Shiraishi A."/>
            <person name="Satake H."/>
            <person name="Nakayama K."/>
        </authorList>
    </citation>
    <scope>NUCLEOTIDE SEQUENCE</scope>
</reference>
<gene>
    <name evidence="2" type="ORF">Tci_591873</name>
</gene>
<feature type="compositionally biased region" description="Acidic residues" evidence="1">
    <location>
        <begin position="33"/>
        <end position="69"/>
    </location>
</feature>
<feature type="region of interest" description="Disordered" evidence="1">
    <location>
        <begin position="191"/>
        <end position="210"/>
    </location>
</feature>
<dbReference type="EMBL" id="BKCJ010384357">
    <property type="protein sequence ID" value="GFA19901.1"/>
    <property type="molecule type" value="Genomic_DNA"/>
</dbReference>
<feature type="compositionally biased region" description="Acidic residues" evidence="1">
    <location>
        <begin position="198"/>
        <end position="210"/>
    </location>
</feature>
<organism evidence="2">
    <name type="scientific">Tanacetum cinerariifolium</name>
    <name type="common">Dalmatian daisy</name>
    <name type="synonym">Chrysanthemum cinerariifolium</name>
    <dbReference type="NCBI Taxonomy" id="118510"/>
    <lineage>
        <taxon>Eukaryota</taxon>
        <taxon>Viridiplantae</taxon>
        <taxon>Streptophyta</taxon>
        <taxon>Embryophyta</taxon>
        <taxon>Tracheophyta</taxon>
        <taxon>Spermatophyta</taxon>
        <taxon>Magnoliopsida</taxon>
        <taxon>eudicotyledons</taxon>
        <taxon>Gunneridae</taxon>
        <taxon>Pentapetalae</taxon>
        <taxon>asterids</taxon>
        <taxon>campanulids</taxon>
        <taxon>Asterales</taxon>
        <taxon>Asteraceae</taxon>
        <taxon>Asteroideae</taxon>
        <taxon>Anthemideae</taxon>
        <taxon>Anthemidinae</taxon>
        <taxon>Tanacetum</taxon>
    </lineage>
</organism>
<evidence type="ECO:0000313" key="2">
    <source>
        <dbReference type="EMBL" id="GFA19901.1"/>
    </source>
</evidence>
<accession>A0A699J8H8</accession>
<sequence length="210" mass="24205">PIPDQAPAAHVGFAPQWIGGQIPNNNNGWLKEDPEDDEEDLEEDDEEDPEEEEDDEMNEDDDEEPEGCDGEFGHNFHVGESSSTRALLNGNSEVFASGPKCSDLMTIHRRTTKLERQMFKRYKTEIKIKKKFQEDDFRINRNEFKASGNYSKMTRLVEGLSKQVNELKFQCSRAKRLSQWEAWVRPCIPERDVAMATQEEDDDDDDDDDA</sequence>
<evidence type="ECO:0000256" key="1">
    <source>
        <dbReference type="SAM" id="MobiDB-lite"/>
    </source>
</evidence>
<comment type="caution">
    <text evidence="2">The sequence shown here is derived from an EMBL/GenBank/DDBJ whole genome shotgun (WGS) entry which is preliminary data.</text>
</comment>
<proteinExistence type="predicted"/>
<dbReference type="AlphaFoldDB" id="A0A699J8H8"/>
<name>A0A699J8H8_TANCI</name>
<protein>
    <submittedName>
        <fullName evidence="2">Uncharacterized protein</fullName>
    </submittedName>
</protein>